<evidence type="ECO:0000256" key="7">
    <source>
        <dbReference type="ARBA" id="ARBA00022989"/>
    </source>
</evidence>
<proteinExistence type="inferred from homology"/>
<dbReference type="FunFam" id="1.50.10.100:FF:000001">
    <property type="entry name" value="dermatan-sulfate epimerase isoform X1"/>
    <property type="match status" value="1"/>
</dbReference>
<keyword evidence="9 14" id="KW-0472">Membrane</keyword>
<dbReference type="GO" id="GO:0047757">
    <property type="term" value="F:chondroitin-glucuronate 5-epimerase activity"/>
    <property type="evidence" value="ECO:0007669"/>
    <property type="project" value="TreeGrafter"/>
</dbReference>
<evidence type="ECO:0000256" key="9">
    <source>
        <dbReference type="ARBA" id="ARBA00023136"/>
    </source>
</evidence>
<dbReference type="InterPro" id="IPR052447">
    <property type="entry name" value="Dermatan-Sulfate_Isomerase"/>
</dbReference>
<dbReference type="GO" id="GO:1904669">
    <property type="term" value="P:ATP export"/>
    <property type="evidence" value="ECO:0007669"/>
    <property type="project" value="UniProtKB-ARBA"/>
</dbReference>
<evidence type="ECO:0000256" key="11">
    <source>
        <dbReference type="ARBA" id="ARBA00023235"/>
    </source>
</evidence>
<sequence>MRTHTRGAPSVFFIHVVCFALICSTDNNPSTAVPFVNASYDNYPMLYFSRREIQDLRYKAASTHQHIAARLVEAVQIMLSNSLEYLPPWDPKDFSARWNEIYGNNLGALAMFCILYPDNMEAIDMAKDYMERMAAQPSWLVKDAPWDEVPLAHSLVGFATAYDFLYNYLSKSQQEKFLEVIANASGYMYEASYRRGWGFQYLHNHQPTNCLALLVGSLVLMNQGYLQEAYLWTKQVLTIMEKSIVLLQEVTDGSLYEGVAYGSYTTRSLFQYIFLVQRHFDINHFKHPWLKQHFAFMYRTVLPGFQRTVAIADSNYNWFYGPESQLVFLDKFVMRNGSGNWLADQIRRNRILEGPGTPSKGQRWCTLHTEFLWYDSSLGFVPPPDYGIPKLHYFEDWGVVTYGSALPAEINSPFLSFKSGKLGGRAIYDIVHQNKYKEWIKVDQIYLQDDSPAKIATSFFHNVDVPFEDTVIDNVHGAFIQQQDGIYKMYWMDDTGYSQKAIIASRMYPRGYPYNGTNYVNVTTHLRSPITRVVYLFIGPSIDVQSFSVHGNSQQLDIFVTTSEHAYAIYLWTDENKSHSIFAQVIADHQKVVFERASAIRNSPVTGVKDSIEIVEKNLQHFKPVFQQLEKQILSRVRNTASFRKTAERLLRFSDKRQTEEVIDRIFAISQQQQNRAKKNKKVAKGYKFVDAGPDIFAQIEVNERKIRQKAQSLAQKELPVDEEEEMKDLLDFVDVTYAKDRNMLDFIVNHQKVLGYGVVSLLTAGSERIFSVVVFKCPCNSWNTLYGGMFLLMPALIMFLLGMLLNVRSWKVLTGCCSKGRPCRCPDGNRLQRYLQVMGFTILSAAVAPLTWISVALLGGSFYECTATGSPILQKYLCEDKGEECIKILLKVPCLNPVYPSTELEILAILRAQSQVFGWILIAGVFTVALLATCIACCRSPVSFLQLAFWKVYLQKEQQLFDTMAKEHASKLAERNLKSFFDSTELEPLQTPSAAVELDVGLRELPGACEVRLQPRKGQDQSKDSTNQMPSSNARLKPVFRCFRCNRPGHRAAEYTFPESTNIPTGVGRPGTTPKKMTEKSRVAHQVGQTAPGDISPALEEYEEEGPVEDPMGALW</sequence>
<dbReference type="GO" id="GO:0016020">
    <property type="term" value="C:membrane"/>
    <property type="evidence" value="ECO:0007669"/>
    <property type="project" value="UniProtKB-SubCell"/>
</dbReference>
<accession>A0AAW1CCK2</accession>
<dbReference type="InterPro" id="IPR029569">
    <property type="entry name" value="CALHM"/>
</dbReference>
<evidence type="ECO:0000256" key="15">
    <source>
        <dbReference type="SAM" id="SignalP"/>
    </source>
</evidence>
<feature type="region of interest" description="Disordered" evidence="13">
    <location>
        <begin position="1061"/>
        <end position="1117"/>
    </location>
</feature>
<evidence type="ECO:0000313" key="17">
    <source>
        <dbReference type="Proteomes" id="UP001474421"/>
    </source>
</evidence>
<keyword evidence="5 14" id="KW-0812">Transmembrane</keyword>
<comment type="similarity">
    <text evidence="2">Belongs to the dermatan-sulfate isomerase family.</text>
</comment>
<dbReference type="PANTHER" id="PTHR15532">
    <property type="match status" value="1"/>
</dbReference>
<evidence type="ECO:0000256" key="1">
    <source>
        <dbReference type="ARBA" id="ARBA00004141"/>
    </source>
</evidence>
<dbReference type="Pfam" id="PF14798">
    <property type="entry name" value="Ca_hom_mod"/>
    <property type="match status" value="1"/>
</dbReference>
<comment type="similarity">
    <text evidence="3">Belongs to the CALHM family.</text>
</comment>
<dbReference type="InterPro" id="IPR008929">
    <property type="entry name" value="Chondroitin_lyas"/>
</dbReference>
<feature type="region of interest" description="Disordered" evidence="13">
    <location>
        <begin position="1013"/>
        <end position="1033"/>
    </location>
</feature>
<feature type="transmembrane region" description="Helical" evidence="14">
    <location>
        <begin position="786"/>
        <end position="806"/>
    </location>
</feature>
<evidence type="ECO:0000256" key="14">
    <source>
        <dbReference type="SAM" id="Phobius"/>
    </source>
</evidence>
<evidence type="ECO:0000256" key="8">
    <source>
        <dbReference type="ARBA" id="ARBA00023065"/>
    </source>
</evidence>
<keyword evidence="12" id="KW-0407">Ion channel</keyword>
<feature type="signal peptide" evidence="15">
    <location>
        <begin position="1"/>
        <end position="32"/>
    </location>
</feature>
<name>A0AAW1CCK2_CROAD</name>
<keyword evidence="7 14" id="KW-1133">Transmembrane helix</keyword>
<keyword evidence="17" id="KW-1185">Reference proteome</keyword>
<keyword evidence="8" id="KW-0406">Ion transport</keyword>
<gene>
    <name evidence="16" type="ORF">NXF25_002685</name>
</gene>
<comment type="caution">
    <text evidence="16">The sequence shown here is derived from an EMBL/GenBank/DDBJ whole genome shotgun (WGS) entry which is preliminary data.</text>
</comment>
<comment type="subcellular location">
    <subcellularLocation>
        <location evidence="1">Membrane</location>
        <topology evidence="1">Multi-pass membrane protein</topology>
    </subcellularLocation>
</comment>
<keyword evidence="4" id="KW-0813">Transport</keyword>
<evidence type="ECO:0000256" key="5">
    <source>
        <dbReference type="ARBA" id="ARBA00022692"/>
    </source>
</evidence>
<keyword evidence="11" id="KW-0413">Isomerase</keyword>
<evidence type="ECO:0000256" key="12">
    <source>
        <dbReference type="ARBA" id="ARBA00023303"/>
    </source>
</evidence>
<dbReference type="AlphaFoldDB" id="A0AAW1CCK2"/>
<evidence type="ECO:0000256" key="4">
    <source>
        <dbReference type="ARBA" id="ARBA00022448"/>
    </source>
</evidence>
<evidence type="ECO:0000256" key="6">
    <source>
        <dbReference type="ARBA" id="ARBA00022729"/>
    </source>
</evidence>
<evidence type="ECO:0000256" key="10">
    <source>
        <dbReference type="ARBA" id="ARBA00023180"/>
    </source>
</evidence>
<protein>
    <submittedName>
        <fullName evidence="16">DUF4962 domain-containing protein</fullName>
    </submittedName>
</protein>
<reference evidence="16 17" key="1">
    <citation type="journal article" date="2024" name="Proc. Natl. Acad. Sci. U.S.A.">
        <title>The genetic regulatory architecture and epigenomic basis for age-related changes in rattlesnake venom.</title>
        <authorList>
            <person name="Hogan M.P."/>
            <person name="Holding M.L."/>
            <person name="Nystrom G.S."/>
            <person name="Colston T.J."/>
            <person name="Bartlett D.A."/>
            <person name="Mason A.J."/>
            <person name="Ellsworth S.A."/>
            <person name="Rautsaw R.M."/>
            <person name="Lawrence K.C."/>
            <person name="Strickland J.L."/>
            <person name="He B."/>
            <person name="Fraser P."/>
            <person name="Margres M.J."/>
            <person name="Gilbert D.M."/>
            <person name="Gibbs H.L."/>
            <person name="Parkinson C.L."/>
            <person name="Rokyta D.R."/>
        </authorList>
    </citation>
    <scope>NUCLEOTIDE SEQUENCE [LARGE SCALE GENOMIC DNA]</scope>
    <source>
        <strain evidence="16">DRR0105</strain>
    </source>
</reference>
<organism evidence="16 17">
    <name type="scientific">Crotalus adamanteus</name>
    <name type="common">Eastern diamondback rattlesnake</name>
    <dbReference type="NCBI Taxonomy" id="8729"/>
    <lineage>
        <taxon>Eukaryota</taxon>
        <taxon>Metazoa</taxon>
        <taxon>Chordata</taxon>
        <taxon>Craniata</taxon>
        <taxon>Vertebrata</taxon>
        <taxon>Euteleostomi</taxon>
        <taxon>Lepidosauria</taxon>
        <taxon>Squamata</taxon>
        <taxon>Bifurcata</taxon>
        <taxon>Unidentata</taxon>
        <taxon>Episquamata</taxon>
        <taxon>Toxicofera</taxon>
        <taxon>Serpentes</taxon>
        <taxon>Colubroidea</taxon>
        <taxon>Viperidae</taxon>
        <taxon>Crotalinae</taxon>
        <taxon>Crotalus</taxon>
    </lineage>
</organism>
<dbReference type="SUPFAM" id="SSF48230">
    <property type="entry name" value="Chondroitin AC/alginate lyase"/>
    <property type="match status" value="1"/>
</dbReference>
<evidence type="ECO:0000256" key="13">
    <source>
        <dbReference type="SAM" id="MobiDB-lite"/>
    </source>
</evidence>
<keyword evidence="10" id="KW-0325">Glycoprotein</keyword>
<dbReference type="GO" id="GO:0034220">
    <property type="term" value="P:monoatomic ion transmembrane transport"/>
    <property type="evidence" value="ECO:0007669"/>
    <property type="project" value="UniProtKB-KW"/>
</dbReference>
<dbReference type="PANTHER" id="PTHR15532:SF3">
    <property type="entry name" value="DERMATAN-SULFATE EPIMERASE"/>
    <property type="match status" value="1"/>
</dbReference>
<feature type="transmembrane region" description="Helical" evidence="14">
    <location>
        <begin position="917"/>
        <end position="939"/>
    </location>
</feature>
<evidence type="ECO:0000256" key="2">
    <source>
        <dbReference type="ARBA" id="ARBA00006556"/>
    </source>
</evidence>
<feature type="chain" id="PRO_5043317935" evidence="15">
    <location>
        <begin position="33"/>
        <end position="1117"/>
    </location>
</feature>
<dbReference type="EMBL" id="JAOTOJ010000001">
    <property type="protein sequence ID" value="KAK9411510.1"/>
    <property type="molecule type" value="Genomic_DNA"/>
</dbReference>
<keyword evidence="6 15" id="KW-0732">Signal</keyword>
<dbReference type="Proteomes" id="UP001474421">
    <property type="component" value="Unassembled WGS sequence"/>
</dbReference>
<dbReference type="Gene3D" id="1.50.10.100">
    <property type="entry name" value="Chondroitin AC/alginate lyase"/>
    <property type="match status" value="1"/>
</dbReference>
<evidence type="ECO:0000313" key="16">
    <source>
        <dbReference type="EMBL" id="KAK9411510.1"/>
    </source>
</evidence>
<evidence type="ECO:0000256" key="3">
    <source>
        <dbReference type="ARBA" id="ARBA00008497"/>
    </source>
</evidence>
<feature type="transmembrane region" description="Helical" evidence="14">
    <location>
        <begin position="841"/>
        <end position="864"/>
    </location>
</feature>